<evidence type="ECO:0000256" key="1">
    <source>
        <dbReference type="SAM" id="SignalP"/>
    </source>
</evidence>
<dbReference type="RefSeq" id="WP_273598854.1">
    <property type="nucleotide sequence ID" value="NZ_JAQQXT010000001.1"/>
</dbReference>
<dbReference type="NCBIfam" id="TIGR02595">
    <property type="entry name" value="PEP_CTERM"/>
    <property type="match status" value="1"/>
</dbReference>
<dbReference type="EMBL" id="JAQQXT010000001">
    <property type="protein sequence ID" value="MDC8770409.1"/>
    <property type="molecule type" value="Genomic_DNA"/>
</dbReference>
<evidence type="ECO:0000313" key="4">
    <source>
        <dbReference type="Proteomes" id="UP001221189"/>
    </source>
</evidence>
<feature type="domain" description="Ice-binding protein C-terminal" evidence="2">
    <location>
        <begin position="161"/>
        <end position="184"/>
    </location>
</feature>
<proteinExistence type="predicted"/>
<evidence type="ECO:0000313" key="3">
    <source>
        <dbReference type="EMBL" id="MDC8770409.1"/>
    </source>
</evidence>
<dbReference type="Proteomes" id="UP001221189">
    <property type="component" value="Unassembled WGS sequence"/>
</dbReference>
<protein>
    <submittedName>
        <fullName evidence="3">PEP-CTERM sorting domain-containing protein</fullName>
    </submittedName>
</protein>
<comment type="caution">
    <text evidence="3">The sequence shown here is derived from an EMBL/GenBank/DDBJ whole genome shotgun (WGS) entry which is preliminary data.</text>
</comment>
<dbReference type="InterPro" id="IPR013424">
    <property type="entry name" value="Ice-binding_C"/>
</dbReference>
<dbReference type="Pfam" id="PF07589">
    <property type="entry name" value="PEP-CTERM"/>
    <property type="match status" value="1"/>
</dbReference>
<keyword evidence="1" id="KW-0732">Signal</keyword>
<name>A0ABT5K8Z2_9BURK</name>
<accession>A0ABT5K8Z2</accession>
<feature type="chain" id="PRO_5045644487" evidence="1">
    <location>
        <begin position="26"/>
        <end position="190"/>
    </location>
</feature>
<gene>
    <name evidence="3" type="ORF">PRZ03_02410</name>
</gene>
<reference evidence="3 4" key="1">
    <citation type="submission" date="2022-10" db="EMBL/GenBank/DDBJ databases">
        <title>Paucibacter sp. hw1 Genome sequencing.</title>
        <authorList>
            <person name="Park S."/>
        </authorList>
    </citation>
    <scope>NUCLEOTIDE SEQUENCE [LARGE SCALE GENOMIC DNA]</scope>
    <source>
        <strain evidence="4">hw1</strain>
    </source>
</reference>
<keyword evidence="4" id="KW-1185">Reference proteome</keyword>
<feature type="signal peptide" evidence="1">
    <location>
        <begin position="1"/>
        <end position="25"/>
    </location>
</feature>
<evidence type="ECO:0000259" key="2">
    <source>
        <dbReference type="Pfam" id="PF07589"/>
    </source>
</evidence>
<sequence length="190" mass="19702">MMKKYLSRWSLALAAAASIAMPASADVLTLDVSGINSQDVIGSAANTVLNVNLGALAHINSLSWQVDLQAKAPSWLSEMQLSLSGSQTSSAGLLFAPGAGSDFAGSQSFTGSIDLLDQGLDFSVGADGVLRLEFSEAASDGLSPDGRWQSGRLAIDWTAAAVPEPASYALLGLGLLLLGKRLRRDRPAIL</sequence>
<organism evidence="3 4">
    <name type="scientific">Roseateles albus</name>
    <dbReference type="NCBI Taxonomy" id="2987525"/>
    <lineage>
        <taxon>Bacteria</taxon>
        <taxon>Pseudomonadati</taxon>
        <taxon>Pseudomonadota</taxon>
        <taxon>Betaproteobacteria</taxon>
        <taxon>Burkholderiales</taxon>
        <taxon>Sphaerotilaceae</taxon>
        <taxon>Roseateles</taxon>
    </lineage>
</organism>